<evidence type="ECO:0000313" key="1">
    <source>
        <dbReference type="EMBL" id="QIN29894.1"/>
    </source>
</evidence>
<proteinExistence type="predicted"/>
<dbReference type="Proteomes" id="UP000501518">
    <property type="component" value="Chromosome"/>
</dbReference>
<dbReference type="InterPro" id="IPR021804">
    <property type="entry name" value="DUF3375"/>
</dbReference>
<name>A0A6G8KYK3_9MICO</name>
<reference evidence="1 2" key="1">
    <citation type="submission" date="2019-02" db="EMBL/GenBank/DDBJ databases">
        <title>Complete Genome Sequence and Methylome Analysis of Brevibacterium luteolum NEB1784.</title>
        <authorList>
            <person name="Fomenkov A."/>
            <person name="Roberts R.J."/>
        </authorList>
    </citation>
    <scope>NUCLEOTIDE SEQUENCE [LARGE SCALE GENOMIC DNA]</scope>
    <source>
        <strain evidence="1 2">NEB1784</strain>
    </source>
</reference>
<organism evidence="1 2">
    <name type="scientific">Brevibacterium luteolum</name>
    <dbReference type="NCBI Taxonomy" id="199591"/>
    <lineage>
        <taxon>Bacteria</taxon>
        <taxon>Bacillati</taxon>
        <taxon>Actinomycetota</taxon>
        <taxon>Actinomycetes</taxon>
        <taxon>Micrococcales</taxon>
        <taxon>Brevibacteriaceae</taxon>
        <taxon>Brevibacterium</taxon>
    </lineage>
</organism>
<sequence>MDAMSVLAESQANRRLIAEDPTWSFLRSDNVWFAAPILRTHLTGSTVRMAASDLFDLIDADLDALRYQGHTVIGTARSYCEQWRRDGILIRRSVETSREETFELSPAGHIALQFVDRLDSDRTSVTQSRLATIQNRLRQLVRDTDPDVERRIAALESERERIDAEIDAVRSGEALPADAAAASESARDISQLASELPTDFARVRSELESINRSLRTQLVEEAGHRGTVLSDVWRGVDHLAESEAGRSFDGFASMLLDTEAGLEFETNITELLGRDFVDRLDPATVTFLRRLVPMLQDRAAEVDDVMTNLTRSLRRFVQSSEFAEDRSVAAAIRTARALAVQVAAEVPVYERLNVSIARPSVELRSVGSLRLHDPALARVEDEVESHTTGILDAQSLRVLAREADIDMKELAENVNAALAAHRTGQLPSAQEDLPGIGISDVLGFRPATQGIGSVIGLMDLALRHGSSAPDEHETLSWVSVSGAERSADALCYRFTEPIPAARRTRRTPEGPHAPL</sequence>
<dbReference type="AlphaFoldDB" id="A0A6G8KYK3"/>
<evidence type="ECO:0000313" key="2">
    <source>
        <dbReference type="Proteomes" id="UP000501518"/>
    </source>
</evidence>
<dbReference type="KEGG" id="blut:EW640_11890"/>
<dbReference type="EMBL" id="CP035810">
    <property type="protein sequence ID" value="QIN29894.1"/>
    <property type="molecule type" value="Genomic_DNA"/>
</dbReference>
<dbReference type="Pfam" id="PF11855">
    <property type="entry name" value="DUF3375"/>
    <property type="match status" value="1"/>
</dbReference>
<protein>
    <submittedName>
        <fullName evidence="1">DUF3375 domain-containing protein</fullName>
    </submittedName>
</protein>
<gene>
    <name evidence="1" type="ORF">EW640_11890</name>
</gene>
<accession>A0A6G8KYK3</accession>